<keyword evidence="1" id="KW-0732">Signal</keyword>
<protein>
    <recommendedName>
        <fullName evidence="4">DUF4468 domain-containing protein</fullName>
    </recommendedName>
</protein>
<feature type="signal peptide" evidence="1">
    <location>
        <begin position="1"/>
        <end position="19"/>
    </location>
</feature>
<sequence>MKKLLTGTFVLLLSAAVSAQKIKLTDGELKPLAGEKEINTEFDYANMKVGKFDNEQDYVTKKKEEYNKKEAGKGDTWAKAWVDDRGNRFEPKFNELFAKSSGITSGTSAGSKYTMIVKTVFTEPGYNVGVWRANAEINTEITIVETANRKKVVAKIKMDKAVGRLLGFDYDTGLRISEAYGDGGKALGKFIKSKI</sequence>
<reference evidence="2 3" key="1">
    <citation type="submission" date="2014-11" db="EMBL/GenBank/DDBJ databases">
        <title>Genome sequence of Flavihumibacter solisilvae 3-3.</title>
        <authorList>
            <person name="Zhou G."/>
            <person name="Li M."/>
            <person name="Wang G."/>
        </authorList>
    </citation>
    <scope>NUCLEOTIDE SEQUENCE [LARGE SCALE GENOMIC DNA]</scope>
    <source>
        <strain evidence="2 3">3-3</strain>
    </source>
</reference>
<proteinExistence type="predicted"/>
<organism evidence="2 3">
    <name type="scientific">Flavihumibacter solisilvae</name>
    <dbReference type="NCBI Taxonomy" id="1349421"/>
    <lineage>
        <taxon>Bacteria</taxon>
        <taxon>Pseudomonadati</taxon>
        <taxon>Bacteroidota</taxon>
        <taxon>Chitinophagia</taxon>
        <taxon>Chitinophagales</taxon>
        <taxon>Chitinophagaceae</taxon>
        <taxon>Flavihumibacter</taxon>
    </lineage>
</organism>
<comment type="caution">
    <text evidence="2">The sequence shown here is derived from an EMBL/GenBank/DDBJ whole genome shotgun (WGS) entry which is preliminary data.</text>
</comment>
<accession>A0A0C1KZJ1</accession>
<dbReference type="RefSeq" id="WP_039142735.1">
    <property type="nucleotide sequence ID" value="NZ_JSVC01000022.1"/>
</dbReference>
<name>A0A0C1KZJ1_9BACT</name>
<gene>
    <name evidence="2" type="ORF">OI18_19125</name>
</gene>
<evidence type="ECO:0008006" key="4">
    <source>
        <dbReference type="Google" id="ProtNLM"/>
    </source>
</evidence>
<dbReference type="STRING" id="1349421.OI18_19125"/>
<dbReference type="OrthoDB" id="1151160at2"/>
<evidence type="ECO:0000313" key="2">
    <source>
        <dbReference type="EMBL" id="KIC93132.1"/>
    </source>
</evidence>
<evidence type="ECO:0000256" key="1">
    <source>
        <dbReference type="SAM" id="SignalP"/>
    </source>
</evidence>
<keyword evidence="3" id="KW-1185">Reference proteome</keyword>
<dbReference type="Proteomes" id="UP000031408">
    <property type="component" value="Unassembled WGS sequence"/>
</dbReference>
<dbReference type="EMBL" id="JSVC01000022">
    <property type="protein sequence ID" value="KIC93132.1"/>
    <property type="molecule type" value="Genomic_DNA"/>
</dbReference>
<feature type="chain" id="PRO_5002135299" description="DUF4468 domain-containing protein" evidence="1">
    <location>
        <begin position="20"/>
        <end position="195"/>
    </location>
</feature>
<evidence type="ECO:0000313" key="3">
    <source>
        <dbReference type="Proteomes" id="UP000031408"/>
    </source>
</evidence>
<dbReference type="AlphaFoldDB" id="A0A0C1KZJ1"/>